<feature type="coiled-coil region" evidence="1">
    <location>
        <begin position="338"/>
        <end position="365"/>
    </location>
</feature>
<organism evidence="2 3">
    <name type="scientific">Folsomia candida</name>
    <name type="common">Springtail</name>
    <dbReference type="NCBI Taxonomy" id="158441"/>
    <lineage>
        <taxon>Eukaryota</taxon>
        <taxon>Metazoa</taxon>
        <taxon>Ecdysozoa</taxon>
        <taxon>Arthropoda</taxon>
        <taxon>Hexapoda</taxon>
        <taxon>Collembola</taxon>
        <taxon>Entomobryomorpha</taxon>
        <taxon>Isotomoidea</taxon>
        <taxon>Isotomidae</taxon>
        <taxon>Proisotominae</taxon>
        <taxon>Folsomia</taxon>
    </lineage>
</organism>
<dbReference type="EMBL" id="LNIX01000001">
    <property type="protein sequence ID" value="OXA63551.1"/>
    <property type="molecule type" value="Genomic_DNA"/>
</dbReference>
<dbReference type="Proteomes" id="UP000198287">
    <property type="component" value="Unassembled WGS sequence"/>
</dbReference>
<gene>
    <name evidence="2" type="ORF">Fcan01_01184</name>
</gene>
<protein>
    <submittedName>
        <fullName evidence="2">Uncharacterized protein</fullName>
    </submittedName>
</protein>
<keyword evidence="3" id="KW-1185">Reference proteome</keyword>
<keyword evidence="1" id="KW-0175">Coiled coil</keyword>
<evidence type="ECO:0000256" key="1">
    <source>
        <dbReference type="SAM" id="Coils"/>
    </source>
</evidence>
<evidence type="ECO:0000313" key="3">
    <source>
        <dbReference type="Proteomes" id="UP000198287"/>
    </source>
</evidence>
<reference evidence="2 3" key="1">
    <citation type="submission" date="2015-12" db="EMBL/GenBank/DDBJ databases">
        <title>The genome of Folsomia candida.</title>
        <authorList>
            <person name="Faddeeva A."/>
            <person name="Derks M.F."/>
            <person name="Anvar Y."/>
            <person name="Smit S."/>
            <person name="Van Straalen N."/>
            <person name="Roelofs D."/>
        </authorList>
    </citation>
    <scope>NUCLEOTIDE SEQUENCE [LARGE SCALE GENOMIC DNA]</scope>
    <source>
        <strain evidence="2 3">VU population</strain>
        <tissue evidence="2">Whole body</tissue>
    </source>
</reference>
<sequence>MLKLKKSTSIHLIFNLLRKYNTHAKIQTCKMLTITVSINLDSFSDDLCPEVKQAISNSGVKRIEKKIKVLAQTTCNRTNLTSDSPDLLQFITELESWLLDYFDSFVTPEQIQPVVEEAVTKMLYTSPTKSVGSTKFKILCYAYATAKIIKLCFSDSVERIGRKGDAKAEFFDMANKSFADLVDVKNLEEQDLKNLLKKVLNMEIVHEQSTEFLRVSANSCLEIFDMVKETDRDITLKKAGSIILALSGIQTVDKDFTDTSFRGLKSGLILHMTIVSLLDDLHISEWFEEDSNLAEWNEIANKIAEIMNLRLFPLQNDIILGNNDSAILQKVAKGTTLEKALDEEIENLKHRLTDYGRQYKILAEKYERGNDALLKYMEYVDSWLYGNLKLFNILPRYGMKNQVKIVNNL</sequence>
<comment type="caution">
    <text evidence="2">The sequence shown here is derived from an EMBL/GenBank/DDBJ whole genome shotgun (WGS) entry which is preliminary data.</text>
</comment>
<accession>A0A226F309</accession>
<name>A0A226F309_FOLCA</name>
<evidence type="ECO:0000313" key="2">
    <source>
        <dbReference type="EMBL" id="OXA63551.1"/>
    </source>
</evidence>
<proteinExistence type="predicted"/>
<dbReference type="AlphaFoldDB" id="A0A226F309"/>